<dbReference type="InterPro" id="IPR005801">
    <property type="entry name" value="ADC_synthase"/>
</dbReference>
<evidence type="ECO:0000256" key="5">
    <source>
        <dbReference type="ARBA" id="ARBA00022723"/>
    </source>
</evidence>
<evidence type="ECO:0000256" key="7">
    <source>
        <dbReference type="ARBA" id="ARBA00023052"/>
    </source>
</evidence>
<evidence type="ECO:0000256" key="4">
    <source>
        <dbReference type="ARBA" id="ARBA00022679"/>
    </source>
</evidence>
<keyword evidence="6" id="KW-0460">Magnesium</keyword>
<dbReference type="NCBIfam" id="TIGR00173">
    <property type="entry name" value="menD"/>
    <property type="match status" value="1"/>
</dbReference>
<evidence type="ECO:0000313" key="15">
    <source>
        <dbReference type="EMBL" id="KAA8494074.1"/>
    </source>
</evidence>
<evidence type="ECO:0000256" key="6">
    <source>
        <dbReference type="ARBA" id="ARBA00022842"/>
    </source>
</evidence>
<evidence type="ECO:0000256" key="2">
    <source>
        <dbReference type="ARBA" id="ARBA00005297"/>
    </source>
</evidence>
<feature type="compositionally biased region" description="Polar residues" evidence="10">
    <location>
        <begin position="75"/>
        <end position="84"/>
    </location>
</feature>
<keyword evidence="8" id="KW-0464">Manganese</keyword>
<organism evidence="15 16">
    <name type="scientific">Porphyridium purpureum</name>
    <name type="common">Red alga</name>
    <name type="synonym">Porphyridium cruentum</name>
    <dbReference type="NCBI Taxonomy" id="35688"/>
    <lineage>
        <taxon>Eukaryota</taxon>
        <taxon>Rhodophyta</taxon>
        <taxon>Bangiophyceae</taxon>
        <taxon>Porphyridiales</taxon>
        <taxon>Porphyridiaceae</taxon>
        <taxon>Porphyridium</taxon>
    </lineage>
</organism>
<dbReference type="GO" id="GO:0046872">
    <property type="term" value="F:metal ion binding"/>
    <property type="evidence" value="ECO:0007669"/>
    <property type="project" value="UniProtKB-KW"/>
</dbReference>
<protein>
    <recommendedName>
        <fullName evidence="3">isochorismate synthase</fullName>
        <ecNumber evidence="3">5.4.4.2</ecNumber>
    </recommendedName>
</protein>
<dbReference type="GO" id="GO:0070204">
    <property type="term" value="F:2-succinyl-5-enolpyruvyl-6-hydroxy-3-cyclohexene-1-carboxylic-acid synthase activity"/>
    <property type="evidence" value="ECO:0007669"/>
    <property type="project" value="InterPro"/>
</dbReference>
<dbReference type="CDD" id="cd02009">
    <property type="entry name" value="TPP_SHCHC_synthase"/>
    <property type="match status" value="1"/>
</dbReference>
<keyword evidence="7" id="KW-0786">Thiamine pyrophosphate</keyword>
<feature type="domain" description="Menaquinone biosynthesis protein MenD middle" evidence="14">
    <location>
        <begin position="971"/>
        <end position="1132"/>
    </location>
</feature>
<evidence type="ECO:0000259" key="12">
    <source>
        <dbReference type="Pfam" id="PF02775"/>
    </source>
</evidence>
<dbReference type="SUPFAM" id="SSF52467">
    <property type="entry name" value="DHS-like NAD/FAD-binding domain"/>
    <property type="match status" value="1"/>
</dbReference>
<dbReference type="InterPro" id="IPR029035">
    <property type="entry name" value="DHS-like_NAD/FAD-binding_dom"/>
</dbReference>
<dbReference type="Pfam" id="PF02775">
    <property type="entry name" value="TPP_enzyme_C"/>
    <property type="match status" value="1"/>
</dbReference>
<evidence type="ECO:0000259" key="13">
    <source>
        <dbReference type="Pfam" id="PF02776"/>
    </source>
</evidence>
<dbReference type="Gene3D" id="3.60.120.10">
    <property type="entry name" value="Anthranilate synthase"/>
    <property type="match status" value="1"/>
</dbReference>
<name>A0A5J4YTP2_PORPP</name>
<dbReference type="HAMAP" id="MF_01659">
    <property type="entry name" value="MenD"/>
    <property type="match status" value="1"/>
</dbReference>
<dbReference type="PANTHER" id="PTHR42916:SF1">
    <property type="entry name" value="PROTEIN PHYLLO, CHLOROPLASTIC"/>
    <property type="match status" value="1"/>
</dbReference>
<evidence type="ECO:0000256" key="8">
    <source>
        <dbReference type="ARBA" id="ARBA00023211"/>
    </source>
</evidence>
<proteinExistence type="inferred from homology"/>
<dbReference type="CDD" id="cd07037">
    <property type="entry name" value="TPP_PYR_MenD"/>
    <property type="match status" value="1"/>
</dbReference>
<dbReference type="PANTHER" id="PTHR42916">
    <property type="entry name" value="2-SUCCINYL-5-ENOLPYRUVYL-6-HYDROXY-3-CYCLOHEXENE-1-CARBOXYLATE SYNTHASE"/>
    <property type="match status" value="1"/>
</dbReference>
<feature type="compositionally biased region" description="Basic and acidic residues" evidence="10">
    <location>
        <begin position="58"/>
        <end position="71"/>
    </location>
</feature>
<dbReference type="Gene3D" id="3.40.50.1220">
    <property type="entry name" value="TPP-binding domain"/>
    <property type="match status" value="1"/>
</dbReference>
<keyword evidence="4" id="KW-0808">Transferase</keyword>
<dbReference type="GO" id="GO:0009234">
    <property type="term" value="P:menaquinone biosynthetic process"/>
    <property type="evidence" value="ECO:0007669"/>
    <property type="project" value="InterPro"/>
</dbReference>
<feature type="region of interest" description="Disordered" evidence="10">
    <location>
        <begin position="1"/>
        <end position="92"/>
    </location>
</feature>
<evidence type="ECO:0000313" key="16">
    <source>
        <dbReference type="Proteomes" id="UP000324585"/>
    </source>
</evidence>
<evidence type="ECO:0000256" key="1">
    <source>
        <dbReference type="ARBA" id="ARBA00000799"/>
    </source>
</evidence>
<dbReference type="SUPFAM" id="SSF56322">
    <property type="entry name" value="ADC synthase"/>
    <property type="match status" value="1"/>
</dbReference>
<feature type="region of interest" description="Disordered" evidence="10">
    <location>
        <begin position="1144"/>
        <end position="1167"/>
    </location>
</feature>
<keyword evidence="5" id="KW-0479">Metal-binding</keyword>
<gene>
    <name evidence="15" type="ORF">FVE85_4049</name>
</gene>
<reference evidence="16" key="1">
    <citation type="journal article" date="2019" name="Nat. Commun.">
        <title>Expansion of phycobilisome linker gene families in mesophilic red algae.</title>
        <authorList>
            <person name="Lee J."/>
            <person name="Kim D."/>
            <person name="Bhattacharya D."/>
            <person name="Yoon H.S."/>
        </authorList>
    </citation>
    <scope>NUCLEOTIDE SEQUENCE [LARGE SCALE GENOMIC DNA]</scope>
    <source>
        <strain evidence="16">CCMP 1328</strain>
    </source>
</reference>
<comment type="similarity">
    <text evidence="2">Belongs to the isochorismate synthase family.</text>
</comment>
<dbReference type="InterPro" id="IPR015890">
    <property type="entry name" value="Chorismate_C"/>
</dbReference>
<feature type="domain" description="Thiamine pyrophosphate enzyme TPP-binding" evidence="12">
    <location>
        <begin position="1265"/>
        <end position="1372"/>
    </location>
</feature>
<evidence type="ECO:0000259" key="14">
    <source>
        <dbReference type="Pfam" id="PF16582"/>
    </source>
</evidence>
<feature type="domain" description="Thiamine pyrophosphate enzyme N-terminal TPP-binding" evidence="13">
    <location>
        <begin position="760"/>
        <end position="876"/>
    </location>
</feature>
<dbReference type="Gene3D" id="3.40.50.970">
    <property type="match status" value="2"/>
</dbReference>
<dbReference type="GO" id="GO:0030976">
    <property type="term" value="F:thiamine pyrophosphate binding"/>
    <property type="evidence" value="ECO:0007669"/>
    <property type="project" value="InterPro"/>
</dbReference>
<keyword evidence="16" id="KW-1185">Reference proteome</keyword>
<dbReference type="InterPro" id="IPR032264">
    <property type="entry name" value="MenD_middle"/>
</dbReference>
<evidence type="ECO:0000256" key="10">
    <source>
        <dbReference type="SAM" id="MobiDB-lite"/>
    </source>
</evidence>
<comment type="catalytic activity">
    <reaction evidence="1">
        <text>chorismate = isochorismate</text>
        <dbReference type="Rhea" id="RHEA:18985"/>
        <dbReference type="ChEBI" id="CHEBI:29748"/>
        <dbReference type="ChEBI" id="CHEBI:29780"/>
        <dbReference type="EC" id="5.4.4.2"/>
    </reaction>
</comment>
<dbReference type="InterPro" id="IPR004433">
    <property type="entry name" value="MenaQ_synth_MenD"/>
</dbReference>
<dbReference type="GO" id="GO:0008909">
    <property type="term" value="F:isochorismate synthase activity"/>
    <property type="evidence" value="ECO:0007669"/>
    <property type="project" value="UniProtKB-EC"/>
</dbReference>
<feature type="domain" description="Chorismate-utilising enzyme C-terminal" evidence="11">
    <location>
        <begin position="388"/>
        <end position="656"/>
    </location>
</feature>
<comment type="caution">
    <text evidence="15">The sequence shown here is derived from an EMBL/GenBank/DDBJ whole genome shotgun (WGS) entry which is preliminary data.</text>
</comment>
<dbReference type="EC" id="5.4.4.2" evidence="3"/>
<dbReference type="Pfam" id="PF16582">
    <property type="entry name" value="TPP_enzyme_M_2"/>
    <property type="match status" value="1"/>
</dbReference>
<dbReference type="EMBL" id="VRMN01000005">
    <property type="protein sequence ID" value="KAA8494074.1"/>
    <property type="molecule type" value="Genomic_DNA"/>
</dbReference>
<dbReference type="Pfam" id="PF00425">
    <property type="entry name" value="Chorismate_bind"/>
    <property type="match status" value="1"/>
</dbReference>
<evidence type="ECO:0000259" key="11">
    <source>
        <dbReference type="Pfam" id="PF00425"/>
    </source>
</evidence>
<dbReference type="Pfam" id="PF02776">
    <property type="entry name" value="TPP_enzyme_N"/>
    <property type="match status" value="1"/>
</dbReference>
<evidence type="ECO:0000256" key="9">
    <source>
        <dbReference type="ARBA" id="ARBA00023235"/>
    </source>
</evidence>
<accession>A0A5J4YTP2</accession>
<sequence>MGSAAAPWMHARAHTHQEAASPHARDVVEPPDAPAGSTRRPRATARSEMKDAASATPSREDEPCRRTEQDAARGGSSQQPQSASVPLARHKAKPRASCAGKYQDGAFADAAVVMLDAAGTQSAAPQEHSQQDVMMHAVRALREFMDKQLAECLAASMDCGNASGSAGADFGVDDGPSLREAPSEPRVVRVRVKLETELPALAWLRAFGGEQERIFFRDKECSFETAGIRFALRETAYGYSAAKHERLVCMLPLSEQGISQAKFYGCQRFDDSAASQASCEWADFGGYTYVLPLLEYQRIGKEDCSEPPLQGACEAFLTINLVLEGASDERERCASRKSTILQAISALASAELAMGSQTAKTQAALSGWPDAAAGLTSFRERVNDDYGAWETSIEAAKGGFALKKYQKIVLARRKTFEALGNQTDPVDILERLVHSCNVGYLFCLQLNSSSAFLGCSPERLFRLSNGCIATEAVAGTIKNSQEKKRQEEAERQLLSSLKDLEEHRIVVEYIQQALESILHDSTRSGCDEVVSVRGPELLRLPHLMHIRTSLEATVANDTESSQTHARVTFRLLDALHPTPAVCGLPKQLAQQDILRLERFDRGCYAGPFGYFGSNCADYCVAIRSGLVKADRVLIYGGAGIVPESVARSEWDEIELKLSTFARALETRALETRDPKQPLPFGVNQSGARALLPKASNSSNQPDERHDLANGNVAADSARAAATFVAAGGAASASGVPPPFGGTSAVPQLLLSENLNMLWGSCIVEELVRLGIEQFFVCPGSRSSPLAIGVMRCARARYLSCHDERGAAFMAVGFGRVAHGIRRKPAAVITSSGTAVANLLPACVEAFQDDIPLLLLTADRPPELRDVGANQAIDQVKLLGKHVRWFKDFPCPGPDSNKQGRCIENLLSDIDYAVSQACSRGRAGPVHLNFMFRETLAPEPEERKPPSADHEPFTSEPCEVSQLMIRRPNLLNWVWSSFPWCSYSQPCADAYNQGNAACMLDRELLELVWGAKAGLIIAGSLYNAEDMRAAVNLGRLLQWPVYPDVLSGLRLRKHPELVHLLDQMLLSDVVSEYAAQIDTVLVLGTRLVSKRVHKLILANARQVVVVNESVTRFDEHFNTSFKVQTSPHAFANALELATKGRRAADGGVCGRGHGDGSRPRAASSTESGSLVYRPASSLMELVSLGRHLEHKLSGLFQRSGDVLTEPLAARIVVEAYCARHPRAALFVSNSMPVRDVDMFAPAVLPDFSLMDVVGCNRGASGIDGVLSSAIGFCMAASKPVLLLIGDMAFLHDMNALHTLKQAGDKIAEVTIVLLNNGGGGIFSFLPIAAHPDVFTPLFDTPHQTKFEHLASMYDMQYELPRSADELKSALDRTPARGSSVRGSSTVRHKLIEVRTEQHANLEYHRHLGRTVQQWIEEHAQNERDKQSQAEH</sequence>
<dbReference type="NCBIfam" id="TIGR00543">
    <property type="entry name" value="isochor_syn"/>
    <property type="match status" value="1"/>
</dbReference>
<dbReference type="OMA" id="ITHDERG"/>
<evidence type="ECO:0000256" key="3">
    <source>
        <dbReference type="ARBA" id="ARBA00012824"/>
    </source>
</evidence>
<dbReference type="InterPro" id="IPR012001">
    <property type="entry name" value="Thiamin_PyroP_enz_TPP-bd_dom"/>
</dbReference>
<dbReference type="InterPro" id="IPR029061">
    <property type="entry name" value="THDP-binding"/>
</dbReference>
<dbReference type="Proteomes" id="UP000324585">
    <property type="component" value="Unassembled WGS sequence"/>
</dbReference>
<dbReference type="InterPro" id="IPR011766">
    <property type="entry name" value="TPP_enzyme_TPP-bd"/>
</dbReference>
<dbReference type="OrthoDB" id="8119704at2759"/>
<keyword evidence="9" id="KW-0413">Isomerase</keyword>
<dbReference type="InterPro" id="IPR004561">
    <property type="entry name" value="IsoChor_synthase"/>
</dbReference>
<dbReference type="SUPFAM" id="SSF52518">
    <property type="entry name" value="Thiamin diphosphate-binding fold (THDP-binding)"/>
    <property type="match status" value="2"/>
</dbReference>